<accession>A0A316F894</accession>
<proteinExistence type="predicted"/>
<evidence type="ECO:0000256" key="4">
    <source>
        <dbReference type="ARBA" id="ARBA00023163"/>
    </source>
</evidence>
<dbReference type="AlphaFoldDB" id="A0A316F894"/>
<dbReference type="SMART" id="SM01012">
    <property type="entry name" value="ANTAR"/>
    <property type="match status" value="1"/>
</dbReference>
<dbReference type="Pfam" id="PF03861">
    <property type="entry name" value="ANTAR"/>
    <property type="match status" value="1"/>
</dbReference>
<evidence type="ECO:0000256" key="2">
    <source>
        <dbReference type="ARBA" id="ARBA00022777"/>
    </source>
</evidence>
<organism evidence="6 7">
    <name type="scientific">Actinoplanes xinjiangensis</name>
    <dbReference type="NCBI Taxonomy" id="512350"/>
    <lineage>
        <taxon>Bacteria</taxon>
        <taxon>Bacillati</taxon>
        <taxon>Actinomycetota</taxon>
        <taxon>Actinomycetes</taxon>
        <taxon>Micromonosporales</taxon>
        <taxon>Micromonosporaceae</taxon>
        <taxon>Actinoplanes</taxon>
    </lineage>
</organism>
<keyword evidence="7" id="KW-1185">Reference proteome</keyword>
<dbReference type="InterPro" id="IPR011006">
    <property type="entry name" value="CheY-like_superfamily"/>
</dbReference>
<dbReference type="InterPro" id="IPR029016">
    <property type="entry name" value="GAF-like_dom_sf"/>
</dbReference>
<protein>
    <submittedName>
        <fullName evidence="6">GAF domain-containing protein</fullName>
    </submittedName>
</protein>
<feature type="domain" description="ANTAR" evidence="5">
    <location>
        <begin position="168"/>
        <end position="229"/>
    </location>
</feature>
<dbReference type="PIRSF" id="PIRSF036625">
    <property type="entry name" value="GAF_ANTAR"/>
    <property type="match status" value="1"/>
</dbReference>
<dbReference type="SUPFAM" id="SSF52172">
    <property type="entry name" value="CheY-like"/>
    <property type="match status" value="1"/>
</dbReference>
<dbReference type="PROSITE" id="PS50921">
    <property type="entry name" value="ANTAR"/>
    <property type="match status" value="1"/>
</dbReference>
<dbReference type="OrthoDB" id="3688893at2"/>
<evidence type="ECO:0000313" key="6">
    <source>
        <dbReference type="EMBL" id="PWK43413.1"/>
    </source>
</evidence>
<dbReference type="SMART" id="SM00065">
    <property type="entry name" value="GAF"/>
    <property type="match status" value="1"/>
</dbReference>
<evidence type="ECO:0000259" key="5">
    <source>
        <dbReference type="PROSITE" id="PS50921"/>
    </source>
</evidence>
<dbReference type="InterPro" id="IPR012074">
    <property type="entry name" value="GAF_ANTAR"/>
</dbReference>
<dbReference type="InterPro" id="IPR003018">
    <property type="entry name" value="GAF"/>
</dbReference>
<dbReference type="Gene3D" id="3.30.450.40">
    <property type="match status" value="1"/>
</dbReference>
<gene>
    <name evidence="6" type="ORF">BC793_11395</name>
</gene>
<keyword evidence="3" id="KW-0805">Transcription regulation</keyword>
<name>A0A316F894_9ACTN</name>
<comment type="caution">
    <text evidence="6">The sequence shown here is derived from an EMBL/GenBank/DDBJ whole genome shotgun (WGS) entry which is preliminary data.</text>
</comment>
<keyword evidence="2" id="KW-0418">Kinase</keyword>
<dbReference type="EMBL" id="QGGR01000013">
    <property type="protein sequence ID" value="PWK43413.1"/>
    <property type="molecule type" value="Genomic_DNA"/>
</dbReference>
<dbReference type="Proteomes" id="UP000245697">
    <property type="component" value="Unassembled WGS sequence"/>
</dbReference>
<evidence type="ECO:0000313" key="7">
    <source>
        <dbReference type="Proteomes" id="UP000245697"/>
    </source>
</evidence>
<dbReference type="GO" id="GO:0016301">
    <property type="term" value="F:kinase activity"/>
    <property type="evidence" value="ECO:0007669"/>
    <property type="project" value="UniProtKB-KW"/>
</dbReference>
<sequence>MTHLETMDPHQAFAELGRIRLADIDIDALLNKIAQLAKSTIPGADEVSVTLLHGDSPQTAAFTGELARALDEKQYQRGYGPCLDAADTTTTQLVPDTTSEQRWPDWAADAEKADAYSSLSIGLPVHEHVTGALNIYATVPDAFDDDAVAIAQTFAGFAAVGLANAHLYETQATLAGHMQKAMDNRAVIEQAKGIIMGDRRCTAEQAFAILAKLSQDSNRKLRDVASALVENAHRPRQP</sequence>
<dbReference type="Pfam" id="PF13185">
    <property type="entry name" value="GAF_2"/>
    <property type="match status" value="1"/>
</dbReference>
<dbReference type="RefSeq" id="WP_109597181.1">
    <property type="nucleotide sequence ID" value="NZ_BONA01000063.1"/>
</dbReference>
<evidence type="ECO:0000256" key="3">
    <source>
        <dbReference type="ARBA" id="ARBA00023015"/>
    </source>
</evidence>
<evidence type="ECO:0000256" key="1">
    <source>
        <dbReference type="ARBA" id="ARBA00022679"/>
    </source>
</evidence>
<keyword evidence="4" id="KW-0804">Transcription</keyword>
<dbReference type="InterPro" id="IPR036388">
    <property type="entry name" value="WH-like_DNA-bd_sf"/>
</dbReference>
<dbReference type="GO" id="GO:0003723">
    <property type="term" value="F:RNA binding"/>
    <property type="evidence" value="ECO:0007669"/>
    <property type="project" value="InterPro"/>
</dbReference>
<reference evidence="6 7" key="1">
    <citation type="submission" date="2018-05" db="EMBL/GenBank/DDBJ databases">
        <title>Genomic Encyclopedia of Archaeal and Bacterial Type Strains, Phase II (KMG-II): from individual species to whole genera.</title>
        <authorList>
            <person name="Goeker M."/>
        </authorList>
    </citation>
    <scope>NUCLEOTIDE SEQUENCE [LARGE SCALE GENOMIC DNA]</scope>
    <source>
        <strain evidence="6 7">DSM 45184</strain>
    </source>
</reference>
<dbReference type="Gene3D" id="1.10.10.10">
    <property type="entry name" value="Winged helix-like DNA-binding domain superfamily/Winged helix DNA-binding domain"/>
    <property type="match status" value="1"/>
</dbReference>
<keyword evidence="1" id="KW-0808">Transferase</keyword>
<dbReference type="InterPro" id="IPR005561">
    <property type="entry name" value="ANTAR"/>
</dbReference>
<dbReference type="SUPFAM" id="SSF55781">
    <property type="entry name" value="GAF domain-like"/>
    <property type="match status" value="1"/>
</dbReference>